<dbReference type="InterPro" id="IPR011041">
    <property type="entry name" value="Quinoprot_gluc/sorb_DH_b-prop"/>
</dbReference>
<dbReference type="PROSITE" id="PS51257">
    <property type="entry name" value="PROKAR_LIPOPROTEIN"/>
    <property type="match status" value="1"/>
</dbReference>
<name>A0A550I7B1_9FLAO</name>
<comment type="caution">
    <text evidence="2">The sequence shown here is derived from an EMBL/GenBank/DDBJ whole genome shotgun (WGS) entry which is preliminary data.</text>
</comment>
<dbReference type="Gene3D" id="2.120.10.30">
    <property type="entry name" value="TolB, C-terminal domain"/>
    <property type="match status" value="1"/>
</dbReference>
<accession>A0A550I7B1</accession>
<feature type="domain" description="Glucose/Sorbosone dehydrogenase" evidence="1">
    <location>
        <begin position="66"/>
        <end position="385"/>
    </location>
</feature>
<keyword evidence="3" id="KW-1185">Reference proteome</keyword>
<protein>
    <submittedName>
        <fullName evidence="2">PQQ-dependent sugar dehydrogenase</fullName>
    </submittedName>
</protein>
<gene>
    <name evidence="2" type="ORF">FGM01_02915</name>
</gene>
<evidence type="ECO:0000313" key="2">
    <source>
        <dbReference type="EMBL" id="TRO66859.1"/>
    </source>
</evidence>
<evidence type="ECO:0000259" key="1">
    <source>
        <dbReference type="Pfam" id="PF07995"/>
    </source>
</evidence>
<dbReference type="Proteomes" id="UP000315131">
    <property type="component" value="Unassembled WGS sequence"/>
</dbReference>
<dbReference type="Pfam" id="PF07995">
    <property type="entry name" value="GSDH"/>
    <property type="match status" value="1"/>
</dbReference>
<dbReference type="EMBL" id="VHSF01000001">
    <property type="protein sequence ID" value="TRO66859.1"/>
    <property type="molecule type" value="Genomic_DNA"/>
</dbReference>
<reference evidence="2 3" key="1">
    <citation type="submission" date="2019-06" db="EMBL/GenBank/DDBJ databases">
        <title>Gramella sabulilitoris sp. nov., isolated from a marine sand.</title>
        <authorList>
            <person name="Yoon J.-H."/>
        </authorList>
    </citation>
    <scope>NUCLEOTIDE SEQUENCE [LARGE SCALE GENOMIC DNA]</scope>
    <source>
        <strain evidence="2 3">HSMS-1</strain>
    </source>
</reference>
<proteinExistence type="predicted"/>
<sequence>MRRFLLVSGLSLSLIACGENGKTETAQNENITDTTAVQTEQNTNVPDPIDAVVSDKYSYEMVVEGLKIPWGFTFLPDGSMLITEKNGDIIHFKDGEKIPVKGGPEVYDRGQGGLLDVVLHPDYENNGWIYFTYASKEGSGSGGNTALMRAKLSGDQLTSQEILYKATPNTTKGQHFGSRIAFDKEGYLYFSIGERGERDVYPQDITKDNGKVYRLNDDGSVPADNPFTGQENAVEAIYSYGHRNPQGMILNPETGEIWVHEHGPKGGDEINVVKKGANFGWPVVTYGENYSGTPITDERSKPGMEDPIFYWLPSIAPSGFEYVTSDKFPELKGNLLVGSLKFQYLELLDLDGKKIKKRTKLLENSGRMRDVRQGPDGNIYVAIEGKGIARLTNK</sequence>
<evidence type="ECO:0000313" key="3">
    <source>
        <dbReference type="Proteomes" id="UP000315131"/>
    </source>
</evidence>
<dbReference type="RefSeq" id="WP_143409638.1">
    <property type="nucleotide sequence ID" value="NZ_VHSF01000001.1"/>
</dbReference>
<dbReference type="OrthoDB" id="9770043at2"/>
<dbReference type="AlphaFoldDB" id="A0A550I7B1"/>
<organism evidence="2 3">
    <name type="scientific">Christiangramia sabulilitoris</name>
    <dbReference type="NCBI Taxonomy" id="2583991"/>
    <lineage>
        <taxon>Bacteria</taxon>
        <taxon>Pseudomonadati</taxon>
        <taxon>Bacteroidota</taxon>
        <taxon>Flavobacteriia</taxon>
        <taxon>Flavobacteriales</taxon>
        <taxon>Flavobacteriaceae</taxon>
        <taxon>Christiangramia</taxon>
    </lineage>
</organism>
<dbReference type="InterPro" id="IPR011042">
    <property type="entry name" value="6-blade_b-propeller_TolB-like"/>
</dbReference>
<dbReference type="PANTHER" id="PTHR19328:SF75">
    <property type="entry name" value="ALDOSE SUGAR DEHYDROGENASE YLII"/>
    <property type="match status" value="1"/>
</dbReference>
<dbReference type="InterPro" id="IPR012938">
    <property type="entry name" value="Glc/Sorbosone_DH"/>
</dbReference>
<dbReference type="SUPFAM" id="SSF50952">
    <property type="entry name" value="Soluble quinoprotein glucose dehydrogenase"/>
    <property type="match status" value="1"/>
</dbReference>
<dbReference type="PANTHER" id="PTHR19328">
    <property type="entry name" value="HEDGEHOG-INTERACTING PROTEIN"/>
    <property type="match status" value="1"/>
</dbReference>